<evidence type="ECO:0000313" key="2">
    <source>
        <dbReference type="Proteomes" id="UP000887116"/>
    </source>
</evidence>
<proteinExistence type="predicted"/>
<keyword evidence="2" id="KW-1185">Reference proteome</keyword>
<evidence type="ECO:0000313" key="1">
    <source>
        <dbReference type="EMBL" id="GFR11842.1"/>
    </source>
</evidence>
<name>A0A8X6LKL2_TRICU</name>
<organism evidence="1 2">
    <name type="scientific">Trichonephila clavata</name>
    <name type="common">Joro spider</name>
    <name type="synonym">Nephila clavata</name>
    <dbReference type="NCBI Taxonomy" id="2740835"/>
    <lineage>
        <taxon>Eukaryota</taxon>
        <taxon>Metazoa</taxon>
        <taxon>Ecdysozoa</taxon>
        <taxon>Arthropoda</taxon>
        <taxon>Chelicerata</taxon>
        <taxon>Arachnida</taxon>
        <taxon>Araneae</taxon>
        <taxon>Araneomorphae</taxon>
        <taxon>Entelegynae</taxon>
        <taxon>Araneoidea</taxon>
        <taxon>Nephilidae</taxon>
        <taxon>Trichonephila</taxon>
    </lineage>
</organism>
<dbReference type="Proteomes" id="UP000887116">
    <property type="component" value="Unassembled WGS sequence"/>
</dbReference>
<reference evidence="1" key="1">
    <citation type="submission" date="2020-07" db="EMBL/GenBank/DDBJ databases">
        <title>Multicomponent nature underlies the extraordinary mechanical properties of spider dragline silk.</title>
        <authorList>
            <person name="Kono N."/>
            <person name="Nakamura H."/>
            <person name="Mori M."/>
            <person name="Yoshida Y."/>
            <person name="Ohtoshi R."/>
            <person name="Malay A.D."/>
            <person name="Moran D.A.P."/>
            <person name="Tomita M."/>
            <person name="Numata K."/>
            <person name="Arakawa K."/>
        </authorList>
    </citation>
    <scope>NUCLEOTIDE SEQUENCE</scope>
</reference>
<dbReference type="AlphaFoldDB" id="A0A8X6LKL2"/>
<dbReference type="OrthoDB" id="6434028at2759"/>
<protein>
    <submittedName>
        <fullName evidence="1">Uncharacterized protein</fullName>
    </submittedName>
</protein>
<comment type="caution">
    <text evidence="1">The sequence shown here is derived from an EMBL/GenBank/DDBJ whole genome shotgun (WGS) entry which is preliminary data.</text>
</comment>
<sequence length="383" mass="43899">MAQANPLLEEDFLDENAVFVVFYQENLAFLKQVFLHQVPDELKREIGRSYYGSSLDDSEWRDVVEELGIDHNTVHGIECKSKSFGVPPLYVALNGCLQCVASLGDVIEVFIKKKKYNLLRLLKPFVEGMLLRRDNGDRITYEPRATAPNFVFHEVYTSEINPNLNEMNYGIKSGPLNSHEIIEQYEMKPKITVNDLQNSEIMLSSKRKQPSQVSSIQRVNVSSTIHNISVFIMHAMQDEAYAKKLASFLTKNNIQVIISAGIQSMLYMNHTKWMRGIYEKVDYIMPMVSKFLIDQVRFKGFNGSQTRDIESAANSFLYSLLLNEFSSNESDNRRVIPVCISSEDGYAALRDPILSWSIPLKKKEDIIKVLKDYEKLPKEPRSS</sequence>
<gene>
    <name evidence="1" type="ORF">TNCT_442881</name>
</gene>
<accession>A0A8X6LKL2</accession>
<dbReference type="EMBL" id="BMAO01006826">
    <property type="protein sequence ID" value="GFR11842.1"/>
    <property type="molecule type" value="Genomic_DNA"/>
</dbReference>